<dbReference type="InterPro" id="IPR024072">
    <property type="entry name" value="DHFR-like_dom_sf"/>
</dbReference>
<feature type="domain" description="Bacterial bifunctional deaminase-reductase C-terminal" evidence="4">
    <location>
        <begin position="54"/>
        <end position="251"/>
    </location>
</feature>
<keyword evidence="6" id="KW-1185">Reference proteome</keyword>
<protein>
    <submittedName>
        <fullName evidence="5">Bifunctional deaminase-reductase domain protein</fullName>
    </submittedName>
</protein>
<proteinExistence type="predicted"/>
<dbReference type="OrthoDB" id="5243299at2"/>
<accession>F8A4A5</accession>
<dbReference type="STRING" id="593907.Celgi_1492"/>
<dbReference type="InterPro" id="IPR050765">
    <property type="entry name" value="Riboflavin_Biosynth_HTPR"/>
</dbReference>
<evidence type="ECO:0000256" key="1">
    <source>
        <dbReference type="ARBA" id="ARBA00005104"/>
    </source>
</evidence>
<dbReference type="PANTHER" id="PTHR38011">
    <property type="entry name" value="DIHYDROFOLATE REDUCTASE FAMILY PROTEIN (AFU_ORTHOLOGUE AFUA_8G06820)"/>
    <property type="match status" value="1"/>
</dbReference>
<evidence type="ECO:0000313" key="6">
    <source>
        <dbReference type="Proteomes" id="UP000000485"/>
    </source>
</evidence>
<dbReference type="Proteomes" id="UP000000485">
    <property type="component" value="Chromosome"/>
</dbReference>
<dbReference type="PANTHER" id="PTHR38011:SF7">
    <property type="entry name" value="2,5-DIAMINO-6-RIBOSYLAMINO-4(3H)-PYRIMIDINONE 5'-PHOSPHATE REDUCTASE"/>
    <property type="match status" value="1"/>
</dbReference>
<dbReference type="AlphaFoldDB" id="F8A4A5"/>
<dbReference type="HOGENOM" id="CLU_036590_7_2_11"/>
<organism evidence="5 6">
    <name type="scientific">Cellulomonas gilvus (strain ATCC 13127 / NRRL B-14078)</name>
    <name type="common">Cellvibrio gilvus</name>
    <dbReference type="NCBI Taxonomy" id="593907"/>
    <lineage>
        <taxon>Bacteria</taxon>
        <taxon>Bacillati</taxon>
        <taxon>Actinomycetota</taxon>
        <taxon>Actinomycetes</taxon>
        <taxon>Micrococcales</taxon>
        <taxon>Cellulomonadaceae</taxon>
        <taxon>Cellulomonas</taxon>
    </lineage>
</organism>
<dbReference type="EMBL" id="CP002665">
    <property type="protein sequence ID" value="AEI12011.1"/>
    <property type="molecule type" value="Genomic_DNA"/>
</dbReference>
<dbReference type="InterPro" id="IPR002734">
    <property type="entry name" value="RibDG_C"/>
</dbReference>
<dbReference type="SUPFAM" id="SSF53597">
    <property type="entry name" value="Dihydrofolate reductase-like"/>
    <property type="match status" value="1"/>
</dbReference>
<evidence type="ECO:0000259" key="4">
    <source>
        <dbReference type="Pfam" id="PF01872"/>
    </source>
</evidence>
<dbReference type="RefSeq" id="WP_013883530.1">
    <property type="nucleotide sequence ID" value="NC_015671.1"/>
</dbReference>
<dbReference type="Pfam" id="PF01872">
    <property type="entry name" value="RibD_C"/>
    <property type="match status" value="1"/>
</dbReference>
<dbReference type="KEGG" id="cga:Celgi_1492"/>
<reference evidence="6" key="1">
    <citation type="submission" date="2011-04" db="EMBL/GenBank/DDBJ databases">
        <title>Complete sequence of Cellvibrio gilvus ATCC 13127.</title>
        <authorList>
            <person name="Lucas S."/>
            <person name="Han J."/>
            <person name="Lapidus A."/>
            <person name="Cheng J.-F."/>
            <person name="Goodwin L."/>
            <person name="Pitluck S."/>
            <person name="Peters L."/>
            <person name="Munk A."/>
            <person name="Detter J.C."/>
            <person name="Han C."/>
            <person name="Tapia R."/>
            <person name="Land M."/>
            <person name="Hauser L."/>
            <person name="Kyrpides N."/>
            <person name="Ivanova N."/>
            <person name="Ovchinnikova G."/>
            <person name="Pagani I."/>
            <person name="Mead D."/>
            <person name="Brumm P."/>
            <person name="Woyke T."/>
        </authorList>
    </citation>
    <scope>NUCLEOTIDE SEQUENCE [LARGE SCALE GENOMIC DNA]</scope>
    <source>
        <strain evidence="6">ATCC 13127 / NRRL B-14078</strain>
    </source>
</reference>
<dbReference type="GO" id="GO:0008703">
    <property type="term" value="F:5-amino-6-(5-phosphoribosylamino)uracil reductase activity"/>
    <property type="evidence" value="ECO:0007669"/>
    <property type="project" value="InterPro"/>
</dbReference>
<evidence type="ECO:0000313" key="5">
    <source>
        <dbReference type="EMBL" id="AEI12011.1"/>
    </source>
</evidence>
<keyword evidence="2" id="KW-0521">NADP</keyword>
<keyword evidence="3" id="KW-0560">Oxidoreductase</keyword>
<dbReference type="GO" id="GO:0009231">
    <property type="term" value="P:riboflavin biosynthetic process"/>
    <property type="evidence" value="ECO:0007669"/>
    <property type="project" value="InterPro"/>
</dbReference>
<comment type="pathway">
    <text evidence="1">Cofactor biosynthesis; riboflavin biosynthesis.</text>
</comment>
<gene>
    <name evidence="5" type="ordered locus">Celgi_1492</name>
</gene>
<dbReference type="Gene3D" id="3.40.430.10">
    <property type="entry name" value="Dihydrofolate Reductase, subunit A"/>
    <property type="match status" value="1"/>
</dbReference>
<dbReference type="eggNOG" id="COG1985">
    <property type="taxonomic scope" value="Bacteria"/>
</dbReference>
<evidence type="ECO:0000256" key="3">
    <source>
        <dbReference type="ARBA" id="ARBA00023002"/>
    </source>
</evidence>
<name>F8A4A5_CELGA</name>
<sequence length="276" mass="28980">MTRAPVLDVLLPHPEVPGRPARLAPRDDEAQLVALLDEYSPRAAPLRGAGSARVVRANMIATLDGAATGPDHVTGSINGAADLRVFRSLRALADVVLVGAGTARQERYRELDLPDALVETRRAHGRPAPLELAVVTRSGDVPEELLEGDRPAVVVTAGSCPRLRALQDRLPADRLVVAGDETVDLAATLDALEARGLPSVLAEGGPALLGDLVTASLVDELCLTWSPTLVGGPAPRIVAGTPWLTPPRTARLVHLLHADGVLLGRWDLRAAAVLDA</sequence>
<evidence type="ECO:0000256" key="2">
    <source>
        <dbReference type="ARBA" id="ARBA00022857"/>
    </source>
</evidence>